<dbReference type="InterPro" id="IPR005467">
    <property type="entry name" value="His_kinase_dom"/>
</dbReference>
<organism evidence="2 3">
    <name type="scientific">Orientia tsutsugamushi</name>
    <name type="common">Rickettsia tsutsugamushi</name>
    <dbReference type="NCBI Taxonomy" id="784"/>
    <lineage>
        <taxon>Bacteria</taxon>
        <taxon>Pseudomonadati</taxon>
        <taxon>Pseudomonadota</taxon>
        <taxon>Alphaproteobacteria</taxon>
        <taxon>Rickettsiales</taxon>
        <taxon>Rickettsiaceae</taxon>
        <taxon>Rickettsieae</taxon>
        <taxon>Orientia</taxon>
    </lineage>
</organism>
<keyword evidence="2" id="KW-0067">ATP-binding</keyword>
<dbReference type="SUPFAM" id="SSF55874">
    <property type="entry name" value="ATPase domain of HSP90 chaperone/DNA topoisomerase II/histidine kinase"/>
    <property type="match status" value="1"/>
</dbReference>
<dbReference type="PANTHER" id="PTHR45530:SF3">
    <property type="entry name" value="TWO-COMPONENT SYSTEM NARL FAMILY SENSOR HISTIDINE KINASE BARA"/>
    <property type="match status" value="1"/>
</dbReference>
<gene>
    <name evidence="2" type="primary">mrp</name>
    <name evidence="2" type="ORF">FPW1038_00233</name>
</gene>
<reference evidence="3" key="1">
    <citation type="submission" date="2018-03" db="EMBL/GenBank/DDBJ databases">
        <authorList>
            <person name="Batty M. E."/>
            <person name="Batty M E."/>
        </authorList>
    </citation>
    <scope>NUCLEOTIDE SEQUENCE [LARGE SCALE GENOMIC DNA]</scope>
</reference>
<dbReference type="InterPro" id="IPR003594">
    <property type="entry name" value="HATPase_dom"/>
</dbReference>
<feature type="domain" description="Histidine kinase" evidence="1">
    <location>
        <begin position="59"/>
        <end position="284"/>
    </location>
</feature>
<dbReference type="SMART" id="SM00387">
    <property type="entry name" value="HATPase_c"/>
    <property type="match status" value="1"/>
</dbReference>
<name>A0A2R8F1Z6_ORITS</name>
<dbReference type="Gene3D" id="3.30.565.10">
    <property type="entry name" value="Histidine kinase-like ATPase, C-terminal domain"/>
    <property type="match status" value="1"/>
</dbReference>
<accession>A0A2R8F1Z6</accession>
<protein>
    <submittedName>
        <fullName evidence="2">ATP-binding protein</fullName>
    </submittedName>
</protein>
<keyword evidence="2" id="KW-0547">Nucleotide-binding</keyword>
<dbReference type="RefSeq" id="WP_258231068.1">
    <property type="nucleotide sequence ID" value="NZ_OOHR01000012.1"/>
</dbReference>
<dbReference type="Pfam" id="PF02518">
    <property type="entry name" value="HATPase_c"/>
    <property type="match status" value="1"/>
</dbReference>
<dbReference type="EMBL" id="OOHR01000012">
    <property type="protein sequence ID" value="SPM45381.1"/>
    <property type="molecule type" value="Genomic_DNA"/>
</dbReference>
<evidence type="ECO:0000259" key="1">
    <source>
        <dbReference type="PROSITE" id="PS50109"/>
    </source>
</evidence>
<dbReference type="Proteomes" id="UP000244889">
    <property type="component" value="Unassembled WGS sequence"/>
</dbReference>
<dbReference type="PROSITE" id="PS50109">
    <property type="entry name" value="HIS_KIN"/>
    <property type="match status" value="1"/>
</dbReference>
<sequence>MKEKKKTINQWMVQIPPIPVILMNGEMENVDEYMEIITKLRKAKYQVEVAESLKEYCTDLIQEIKYRFNIATSEIVRLAREIMLNDSKNKDKLKTILNRSANLQGYCNDVVYTLRSEIENENLCSKKFSIQKLVKNAVRRLEDIAKEKDIKINYNFQYKMKDIVIGNSDHLQAILSQLIGSVIRFNHSCQVIITVHLFTVKNYIKSDNILQFRIHDTGSGISKEKLGNIKAKLAHFDLVRDYPLMLESGLWFVNYLINQLNGEMEIESEKDKFTTITCNIPVQLFNQINSLLFQFLSEIGVHKKFNLLYNLLKII</sequence>
<dbReference type="InterPro" id="IPR036890">
    <property type="entry name" value="HATPase_C_sf"/>
</dbReference>
<evidence type="ECO:0000313" key="3">
    <source>
        <dbReference type="Proteomes" id="UP000244889"/>
    </source>
</evidence>
<dbReference type="GO" id="GO:0005524">
    <property type="term" value="F:ATP binding"/>
    <property type="evidence" value="ECO:0007669"/>
    <property type="project" value="UniProtKB-KW"/>
</dbReference>
<evidence type="ECO:0000313" key="2">
    <source>
        <dbReference type="EMBL" id="SPM45381.1"/>
    </source>
</evidence>
<dbReference type="PANTHER" id="PTHR45530">
    <property type="entry name" value="SENSORY TRANSDUCTION HISTIDINE KINASE"/>
    <property type="match status" value="1"/>
</dbReference>
<proteinExistence type="predicted"/>
<dbReference type="AlphaFoldDB" id="A0A2R8F1Z6"/>